<comment type="caution">
    <text evidence="7">The sequence shown here is derived from an EMBL/GenBank/DDBJ whole genome shotgun (WGS) entry which is preliminary data.</text>
</comment>
<keyword evidence="2 4" id="KW-0238">DNA-binding</keyword>
<evidence type="ECO:0000259" key="6">
    <source>
        <dbReference type="PROSITE" id="PS50977"/>
    </source>
</evidence>
<dbReference type="SUPFAM" id="SSF48498">
    <property type="entry name" value="Tetracyclin repressor-like, C-terminal domain"/>
    <property type="match status" value="1"/>
</dbReference>
<organism evidence="7 8">
    <name type="scientific">Nocardia aurantia</name>
    <dbReference type="NCBI Taxonomy" id="2585199"/>
    <lineage>
        <taxon>Bacteria</taxon>
        <taxon>Bacillati</taxon>
        <taxon>Actinomycetota</taxon>
        <taxon>Actinomycetes</taxon>
        <taxon>Mycobacteriales</taxon>
        <taxon>Nocardiaceae</taxon>
        <taxon>Nocardia</taxon>
    </lineage>
</organism>
<dbReference type="InterPro" id="IPR050109">
    <property type="entry name" value="HTH-type_TetR-like_transc_reg"/>
</dbReference>
<dbReference type="Pfam" id="PF21597">
    <property type="entry name" value="TetR_C_43"/>
    <property type="match status" value="1"/>
</dbReference>
<protein>
    <recommendedName>
        <fullName evidence="6">HTH tetR-type domain-containing protein</fullName>
    </recommendedName>
</protein>
<name>A0A7K0DZ26_9NOCA</name>
<evidence type="ECO:0000313" key="8">
    <source>
        <dbReference type="Proteomes" id="UP000431401"/>
    </source>
</evidence>
<evidence type="ECO:0000256" key="2">
    <source>
        <dbReference type="ARBA" id="ARBA00023125"/>
    </source>
</evidence>
<reference evidence="7 8" key="1">
    <citation type="submission" date="2019-10" db="EMBL/GenBank/DDBJ databases">
        <title>Nocardia macrotermitis sp. nov. and Nocardia aurantia sp. nov., isolated from the gut of fungus growing-termite Macrotermes natalensis.</title>
        <authorList>
            <person name="Benndorf R."/>
            <person name="Schwitalla J."/>
            <person name="Martin K."/>
            <person name="De Beer W."/>
            <person name="Kaster A.-K."/>
            <person name="Vollmers J."/>
            <person name="Poulsen M."/>
            <person name="Beemelmanns C."/>
        </authorList>
    </citation>
    <scope>NUCLEOTIDE SEQUENCE [LARGE SCALE GENOMIC DNA]</scope>
    <source>
        <strain evidence="7 8">RB56</strain>
    </source>
</reference>
<dbReference type="PANTHER" id="PTHR30055:SF234">
    <property type="entry name" value="HTH-TYPE TRANSCRIPTIONAL REGULATOR BETI"/>
    <property type="match status" value="1"/>
</dbReference>
<dbReference type="Pfam" id="PF00440">
    <property type="entry name" value="TetR_N"/>
    <property type="match status" value="1"/>
</dbReference>
<feature type="DNA-binding region" description="H-T-H motif" evidence="4">
    <location>
        <begin position="42"/>
        <end position="61"/>
    </location>
</feature>
<feature type="region of interest" description="Disordered" evidence="5">
    <location>
        <begin position="194"/>
        <end position="217"/>
    </location>
</feature>
<evidence type="ECO:0000256" key="5">
    <source>
        <dbReference type="SAM" id="MobiDB-lite"/>
    </source>
</evidence>
<evidence type="ECO:0000256" key="4">
    <source>
        <dbReference type="PROSITE-ProRule" id="PRU00335"/>
    </source>
</evidence>
<dbReference type="PANTHER" id="PTHR30055">
    <property type="entry name" value="HTH-TYPE TRANSCRIPTIONAL REGULATOR RUTR"/>
    <property type="match status" value="1"/>
</dbReference>
<evidence type="ECO:0000256" key="1">
    <source>
        <dbReference type="ARBA" id="ARBA00023015"/>
    </source>
</evidence>
<accession>A0A7K0DZ26</accession>
<dbReference type="InterPro" id="IPR001647">
    <property type="entry name" value="HTH_TetR"/>
</dbReference>
<dbReference type="InterPro" id="IPR036271">
    <property type="entry name" value="Tet_transcr_reg_TetR-rel_C_sf"/>
</dbReference>
<feature type="domain" description="HTH tetR-type" evidence="6">
    <location>
        <begin position="21"/>
        <end position="79"/>
    </location>
</feature>
<proteinExistence type="predicted"/>
<keyword evidence="1" id="KW-0805">Transcription regulation</keyword>
<sequence>MSETAKPPVRKGLPGRRAEAARNDGIILAAAREVFLADPGAPIAAVAERAGVGIGALYRRYASKEVLLRTLCLDGLRRYNTEAEAALNNPDDWQALVEFLYRVVDADVHSLTVRLAGTFTPSDEFAPEVRRSGELNERILSRAKQSGRLREGVTIADLGLILESCAAVNLPDAERTSVLRHRVLALVIDGLATTGELPGPPPQPGEFAHRWRAASRT</sequence>
<keyword evidence="3" id="KW-0804">Transcription</keyword>
<dbReference type="InterPro" id="IPR009057">
    <property type="entry name" value="Homeodomain-like_sf"/>
</dbReference>
<dbReference type="PROSITE" id="PS50977">
    <property type="entry name" value="HTH_TETR_2"/>
    <property type="match status" value="1"/>
</dbReference>
<dbReference type="Gene3D" id="1.10.357.10">
    <property type="entry name" value="Tetracycline Repressor, domain 2"/>
    <property type="match status" value="1"/>
</dbReference>
<dbReference type="RefSeq" id="WP_153348317.1">
    <property type="nucleotide sequence ID" value="NZ_WEGI01000016.1"/>
</dbReference>
<dbReference type="EMBL" id="WEGI01000016">
    <property type="protein sequence ID" value="MQY31070.1"/>
    <property type="molecule type" value="Genomic_DNA"/>
</dbReference>
<dbReference type="InterPro" id="IPR049445">
    <property type="entry name" value="TetR_SbtR-like_C"/>
</dbReference>
<dbReference type="AlphaFoldDB" id="A0A7K0DZ26"/>
<dbReference type="Proteomes" id="UP000431401">
    <property type="component" value="Unassembled WGS sequence"/>
</dbReference>
<gene>
    <name evidence="7" type="ORF">NRB56_66770</name>
</gene>
<dbReference type="SUPFAM" id="SSF46689">
    <property type="entry name" value="Homeodomain-like"/>
    <property type="match status" value="1"/>
</dbReference>
<dbReference type="GO" id="GO:0000976">
    <property type="term" value="F:transcription cis-regulatory region binding"/>
    <property type="evidence" value="ECO:0007669"/>
    <property type="project" value="TreeGrafter"/>
</dbReference>
<dbReference type="OrthoDB" id="9795011at2"/>
<keyword evidence="8" id="KW-1185">Reference proteome</keyword>
<evidence type="ECO:0000256" key="3">
    <source>
        <dbReference type="ARBA" id="ARBA00023163"/>
    </source>
</evidence>
<dbReference type="GO" id="GO:0003700">
    <property type="term" value="F:DNA-binding transcription factor activity"/>
    <property type="evidence" value="ECO:0007669"/>
    <property type="project" value="TreeGrafter"/>
</dbReference>
<evidence type="ECO:0000313" key="7">
    <source>
        <dbReference type="EMBL" id="MQY31070.1"/>
    </source>
</evidence>